<dbReference type="Pfam" id="PF03703">
    <property type="entry name" value="bPH_2"/>
    <property type="match status" value="1"/>
</dbReference>
<evidence type="ECO:0000313" key="3">
    <source>
        <dbReference type="EMBL" id="OGF86553.1"/>
    </source>
</evidence>
<sequence>MITLRENETIEYIARRHWIGIVVQATTTAILFLAPLLIIPIEPFIERFLPKSTPGAVLFFSLLYWMILLLFFYIELLNYWLDMWIITNQRIIDVEHQALFHRQVSEFSTARVQDITVEVEGVFASLLGYGDVSIQTAGEQSFSIKRVANPELVKNAIMHLARTREGI</sequence>
<gene>
    <name evidence="3" type="ORF">A3B19_00455</name>
</gene>
<evidence type="ECO:0000259" key="2">
    <source>
        <dbReference type="Pfam" id="PF03703"/>
    </source>
</evidence>
<reference evidence="3 4" key="1">
    <citation type="journal article" date="2016" name="Nat. Commun.">
        <title>Thousands of microbial genomes shed light on interconnected biogeochemical processes in an aquifer system.</title>
        <authorList>
            <person name="Anantharaman K."/>
            <person name="Brown C.T."/>
            <person name="Hug L.A."/>
            <person name="Sharon I."/>
            <person name="Castelle C.J."/>
            <person name="Probst A.J."/>
            <person name="Thomas B.C."/>
            <person name="Singh A."/>
            <person name="Wilkins M.J."/>
            <person name="Karaoz U."/>
            <person name="Brodie E.L."/>
            <person name="Williams K.H."/>
            <person name="Hubbard S.S."/>
            <person name="Banfield J.F."/>
        </authorList>
    </citation>
    <scope>NUCLEOTIDE SEQUENCE [LARGE SCALE GENOMIC DNA]</scope>
</reference>
<proteinExistence type="predicted"/>
<keyword evidence="1" id="KW-1133">Transmembrane helix</keyword>
<dbReference type="InterPro" id="IPR005182">
    <property type="entry name" value="YdbS-like_PH"/>
</dbReference>
<accession>A0A1F5XF44</accession>
<name>A0A1F5XF44_9BACT</name>
<dbReference type="PANTHER" id="PTHR37938:SF1">
    <property type="entry name" value="BLL0215 PROTEIN"/>
    <property type="match status" value="1"/>
</dbReference>
<dbReference type="Proteomes" id="UP000177346">
    <property type="component" value="Unassembled WGS sequence"/>
</dbReference>
<feature type="transmembrane region" description="Helical" evidence="1">
    <location>
        <begin position="21"/>
        <end position="45"/>
    </location>
</feature>
<dbReference type="EMBL" id="MFIF01000017">
    <property type="protein sequence ID" value="OGF86553.1"/>
    <property type="molecule type" value="Genomic_DNA"/>
</dbReference>
<keyword evidence="1" id="KW-0812">Transmembrane</keyword>
<evidence type="ECO:0000313" key="4">
    <source>
        <dbReference type="Proteomes" id="UP000177346"/>
    </source>
</evidence>
<dbReference type="AlphaFoldDB" id="A0A1F5XF44"/>
<comment type="caution">
    <text evidence="3">The sequence shown here is derived from an EMBL/GenBank/DDBJ whole genome shotgun (WGS) entry which is preliminary data.</text>
</comment>
<organism evidence="3 4">
    <name type="scientific">Candidatus Giovannonibacteria bacterium RIFCSPLOWO2_01_FULL_46_32</name>
    <dbReference type="NCBI Taxonomy" id="1798353"/>
    <lineage>
        <taxon>Bacteria</taxon>
        <taxon>Candidatus Giovannoniibacteriota</taxon>
    </lineage>
</organism>
<protein>
    <recommendedName>
        <fullName evidence="2">YdbS-like PH domain-containing protein</fullName>
    </recommendedName>
</protein>
<feature type="transmembrane region" description="Helical" evidence="1">
    <location>
        <begin position="57"/>
        <end position="81"/>
    </location>
</feature>
<evidence type="ECO:0000256" key="1">
    <source>
        <dbReference type="SAM" id="Phobius"/>
    </source>
</evidence>
<keyword evidence="1" id="KW-0472">Membrane</keyword>
<feature type="domain" description="YdbS-like PH" evidence="2">
    <location>
        <begin position="84"/>
        <end position="155"/>
    </location>
</feature>
<dbReference type="PANTHER" id="PTHR37938">
    <property type="entry name" value="BLL0215 PROTEIN"/>
    <property type="match status" value="1"/>
</dbReference>